<evidence type="ECO:0008006" key="4">
    <source>
        <dbReference type="Google" id="ProtNLM"/>
    </source>
</evidence>
<feature type="region of interest" description="Disordered" evidence="1">
    <location>
        <begin position="422"/>
        <end position="467"/>
    </location>
</feature>
<accession>A0AAD5QCH2</accession>
<dbReference type="InterPro" id="IPR002110">
    <property type="entry name" value="Ankyrin_rpt"/>
</dbReference>
<evidence type="ECO:0000313" key="2">
    <source>
        <dbReference type="EMBL" id="KAJ0404529.1"/>
    </source>
</evidence>
<sequence>MGSTAEGEGVGMQSRAETEEHRSDQLRAVADGKELPSEVRAAGEEDAEETHKESTTADASPASLSSVSMSSSSVSPVPPLPQGPSARSQSEPVEDEAAEVVGAAPAQLAVSTRSSRTPPRPPVSAPSRSNSWSMQHYLRSNSQINRLVQAALLKTLLHAIRSGSVEGVRVAIERGVHVQYRDSRQRNLIMFAIKCDTDARLAITVILADAGCDIDHADQVGWNCLHYACASGAMDVAGELVRRGARVQYNPYGYGPEDFVIPKVIKAKSLLQHTEQLQHEKNVKDCWDFFRRHAELATGYVLQCRSHCDLGKPLKVSFQAPVGHSPLDRIRVVDMNSDVALWLQASKTFPIPPGTITLDVETLDRPSLYRIFYEKYEPTPVHLPAEVMEQSLSIKNLDTGTTVSMGSVNDLVLKELESTRASRKAKKLSNSSRRCRHGAQSEHEQSEVESEDDDESRATETTTSDTITVAKVEDHPTVHSITGVYRIVAATIVSVSTLNSAKANEYQVTIKNDGAIGLHLEPKTDSTKRMTKLIVRRSNGQAASVNPGDCLVAIGSVNIEHAGLKHTLWELNAAPRPLTLRFRRGTSTEKKSLFSGIRKMAGGSASSSATISL</sequence>
<proteinExistence type="predicted"/>
<organism evidence="2 3">
    <name type="scientific">Pythium insidiosum</name>
    <name type="common">Pythiosis disease agent</name>
    <dbReference type="NCBI Taxonomy" id="114742"/>
    <lineage>
        <taxon>Eukaryota</taxon>
        <taxon>Sar</taxon>
        <taxon>Stramenopiles</taxon>
        <taxon>Oomycota</taxon>
        <taxon>Peronosporomycetes</taxon>
        <taxon>Pythiales</taxon>
        <taxon>Pythiaceae</taxon>
        <taxon>Pythium</taxon>
    </lineage>
</organism>
<dbReference type="AlphaFoldDB" id="A0AAD5QCH2"/>
<dbReference type="Proteomes" id="UP001209570">
    <property type="component" value="Unassembled WGS sequence"/>
</dbReference>
<feature type="region of interest" description="Disordered" evidence="1">
    <location>
        <begin position="1"/>
        <end position="130"/>
    </location>
</feature>
<evidence type="ECO:0000256" key="1">
    <source>
        <dbReference type="SAM" id="MobiDB-lite"/>
    </source>
</evidence>
<name>A0AAD5QCH2_PYTIN</name>
<protein>
    <recommendedName>
        <fullName evidence="4">PDZ domain-containing protein</fullName>
    </recommendedName>
</protein>
<gene>
    <name evidence="2" type="ORF">P43SY_001629</name>
</gene>
<feature type="compositionally biased region" description="Low complexity" evidence="1">
    <location>
        <begin position="99"/>
        <end position="117"/>
    </location>
</feature>
<keyword evidence="3" id="KW-1185">Reference proteome</keyword>
<reference evidence="2" key="1">
    <citation type="submission" date="2021-12" db="EMBL/GenBank/DDBJ databases">
        <title>Prjna785345.</title>
        <authorList>
            <person name="Rujirawat T."/>
            <person name="Krajaejun T."/>
        </authorList>
    </citation>
    <scope>NUCLEOTIDE SEQUENCE</scope>
    <source>
        <strain evidence="2">Pi057C3</strain>
    </source>
</reference>
<dbReference type="InterPro" id="IPR036770">
    <property type="entry name" value="Ankyrin_rpt-contain_sf"/>
</dbReference>
<dbReference type="EMBL" id="JAKCXM010000061">
    <property type="protein sequence ID" value="KAJ0404529.1"/>
    <property type="molecule type" value="Genomic_DNA"/>
</dbReference>
<dbReference type="Pfam" id="PF12796">
    <property type="entry name" value="Ank_2"/>
    <property type="match status" value="1"/>
</dbReference>
<comment type="caution">
    <text evidence="2">The sequence shown here is derived from an EMBL/GenBank/DDBJ whole genome shotgun (WGS) entry which is preliminary data.</text>
</comment>
<dbReference type="SMART" id="SM00248">
    <property type="entry name" value="ANK"/>
    <property type="match status" value="2"/>
</dbReference>
<feature type="compositionally biased region" description="Low complexity" evidence="1">
    <location>
        <begin position="59"/>
        <end position="75"/>
    </location>
</feature>
<evidence type="ECO:0000313" key="3">
    <source>
        <dbReference type="Proteomes" id="UP001209570"/>
    </source>
</evidence>
<feature type="compositionally biased region" description="Basic residues" evidence="1">
    <location>
        <begin position="422"/>
        <end position="437"/>
    </location>
</feature>
<dbReference type="Gene3D" id="1.25.40.20">
    <property type="entry name" value="Ankyrin repeat-containing domain"/>
    <property type="match status" value="1"/>
</dbReference>
<feature type="compositionally biased region" description="Basic and acidic residues" evidence="1">
    <location>
        <begin position="16"/>
        <end position="55"/>
    </location>
</feature>
<dbReference type="SUPFAM" id="SSF48403">
    <property type="entry name" value="Ankyrin repeat"/>
    <property type="match status" value="1"/>
</dbReference>